<dbReference type="InterPro" id="IPR001347">
    <property type="entry name" value="SIS_dom"/>
</dbReference>
<organism evidence="6 7">
    <name type="scientific">Fictibacillus arsenicus</name>
    <dbReference type="NCBI Taxonomy" id="255247"/>
    <lineage>
        <taxon>Bacteria</taxon>
        <taxon>Bacillati</taxon>
        <taxon>Bacillota</taxon>
        <taxon>Bacilli</taxon>
        <taxon>Bacillales</taxon>
        <taxon>Fictibacillaceae</taxon>
        <taxon>Fictibacillus</taxon>
    </lineage>
</organism>
<accession>A0A1V3G8K9</accession>
<name>A0A1V3G8K9_9BACL</name>
<dbReference type="EMBL" id="MQMF01000002">
    <property type="protein sequence ID" value="OOE12607.1"/>
    <property type="molecule type" value="Genomic_DNA"/>
</dbReference>
<dbReference type="OrthoDB" id="6590756at2"/>
<comment type="caution">
    <text evidence="6">The sequence shown here is derived from an EMBL/GenBank/DDBJ whole genome shotgun (WGS) entry which is preliminary data.</text>
</comment>
<dbReference type="InterPro" id="IPR035472">
    <property type="entry name" value="RpiR-like_SIS"/>
</dbReference>
<gene>
    <name evidence="6" type="ORF">UN64_11085</name>
</gene>
<dbReference type="Pfam" id="PF01380">
    <property type="entry name" value="SIS"/>
    <property type="match status" value="1"/>
</dbReference>
<dbReference type="GO" id="GO:1901135">
    <property type="term" value="P:carbohydrate derivative metabolic process"/>
    <property type="evidence" value="ECO:0007669"/>
    <property type="project" value="InterPro"/>
</dbReference>
<evidence type="ECO:0000256" key="1">
    <source>
        <dbReference type="ARBA" id="ARBA00023015"/>
    </source>
</evidence>
<evidence type="ECO:0000259" key="4">
    <source>
        <dbReference type="PROSITE" id="PS51071"/>
    </source>
</evidence>
<dbReference type="PANTHER" id="PTHR30514">
    <property type="entry name" value="GLUCOKINASE"/>
    <property type="match status" value="1"/>
</dbReference>
<dbReference type="SUPFAM" id="SSF53697">
    <property type="entry name" value="SIS domain"/>
    <property type="match status" value="1"/>
</dbReference>
<feature type="domain" description="SIS" evidence="5">
    <location>
        <begin position="105"/>
        <end position="244"/>
    </location>
</feature>
<dbReference type="SUPFAM" id="SSF46689">
    <property type="entry name" value="Homeodomain-like"/>
    <property type="match status" value="1"/>
</dbReference>
<keyword evidence="3" id="KW-0804">Transcription</keyword>
<protein>
    <recommendedName>
        <fullName evidence="8">RpiR family transcriptional regulator</fullName>
    </recommendedName>
</protein>
<dbReference type="GO" id="GO:0003700">
    <property type="term" value="F:DNA-binding transcription factor activity"/>
    <property type="evidence" value="ECO:0007669"/>
    <property type="project" value="InterPro"/>
</dbReference>
<dbReference type="InterPro" id="IPR009057">
    <property type="entry name" value="Homeodomain-like_sf"/>
</dbReference>
<evidence type="ECO:0000313" key="6">
    <source>
        <dbReference type="EMBL" id="OOE12607.1"/>
    </source>
</evidence>
<dbReference type="Gene3D" id="1.10.10.10">
    <property type="entry name" value="Winged helix-like DNA-binding domain superfamily/Winged helix DNA-binding domain"/>
    <property type="match status" value="1"/>
</dbReference>
<evidence type="ECO:0000259" key="5">
    <source>
        <dbReference type="PROSITE" id="PS51464"/>
    </source>
</evidence>
<reference evidence="6 7" key="1">
    <citation type="submission" date="2016-11" db="EMBL/GenBank/DDBJ databases">
        <authorList>
            <person name="Jaros S."/>
            <person name="Januszkiewicz K."/>
            <person name="Wedrychowicz H."/>
        </authorList>
    </citation>
    <scope>NUCLEOTIDE SEQUENCE [LARGE SCALE GENOMIC DNA]</scope>
    <source>
        <strain evidence="6 7">Con a/3</strain>
    </source>
</reference>
<dbReference type="GO" id="GO:0097367">
    <property type="term" value="F:carbohydrate derivative binding"/>
    <property type="evidence" value="ECO:0007669"/>
    <property type="project" value="InterPro"/>
</dbReference>
<keyword evidence="1" id="KW-0805">Transcription regulation</keyword>
<proteinExistence type="predicted"/>
<dbReference type="Pfam" id="PF01418">
    <property type="entry name" value="HTH_6"/>
    <property type="match status" value="1"/>
</dbReference>
<dbReference type="InterPro" id="IPR036388">
    <property type="entry name" value="WH-like_DNA-bd_sf"/>
</dbReference>
<evidence type="ECO:0008006" key="8">
    <source>
        <dbReference type="Google" id="ProtNLM"/>
    </source>
</evidence>
<dbReference type="InterPro" id="IPR000281">
    <property type="entry name" value="HTH_RpiR"/>
</dbReference>
<dbReference type="PROSITE" id="PS51071">
    <property type="entry name" value="HTH_RPIR"/>
    <property type="match status" value="1"/>
</dbReference>
<dbReference type="InterPro" id="IPR047640">
    <property type="entry name" value="RpiR-like"/>
</dbReference>
<dbReference type="GO" id="GO:0003677">
    <property type="term" value="F:DNA binding"/>
    <property type="evidence" value="ECO:0007669"/>
    <property type="project" value="UniProtKB-KW"/>
</dbReference>
<keyword evidence="2" id="KW-0238">DNA-binding</keyword>
<dbReference type="RefSeq" id="WP_077362630.1">
    <property type="nucleotide sequence ID" value="NZ_MQMF01000002.1"/>
</dbReference>
<dbReference type="PANTHER" id="PTHR30514:SF1">
    <property type="entry name" value="HTH-TYPE TRANSCRIPTIONAL REGULATOR HEXR-RELATED"/>
    <property type="match status" value="1"/>
</dbReference>
<evidence type="ECO:0000256" key="3">
    <source>
        <dbReference type="ARBA" id="ARBA00023163"/>
    </source>
</evidence>
<dbReference type="PROSITE" id="PS51464">
    <property type="entry name" value="SIS"/>
    <property type="match status" value="1"/>
</dbReference>
<dbReference type="Proteomes" id="UP000188597">
    <property type="component" value="Unassembled WGS sequence"/>
</dbReference>
<dbReference type="Gene3D" id="3.40.50.10490">
    <property type="entry name" value="Glucose-6-phosphate isomerase like protein, domain 1"/>
    <property type="match status" value="1"/>
</dbReference>
<dbReference type="AlphaFoldDB" id="A0A1V3G8K9"/>
<dbReference type="CDD" id="cd05013">
    <property type="entry name" value="SIS_RpiR"/>
    <property type="match status" value="1"/>
</dbReference>
<evidence type="ECO:0000313" key="7">
    <source>
        <dbReference type="Proteomes" id="UP000188597"/>
    </source>
</evidence>
<sequence>MLFDERVHKYEYKLNDTEDQIIEYILNNKEEATSLSIQHLASKLYTVPNTITRLTKKLGYEGFAEMKISLKEEIKTPKAEESEDQLVFNVYKTIDLIDKNKFASATKAIQEARRVLFFAVGDTAPFCEMVVKNLKVVGKHGEYYNHRHDMLHEVNQMEASEVLFLISLSGETKQVLDVAKIAKEKGSRIISLTHFNKNTLQYLADVNLFCYSPAIKFNDYNITDKTPVMLIVRAFSEYYWNAVR</sequence>
<evidence type="ECO:0000256" key="2">
    <source>
        <dbReference type="ARBA" id="ARBA00023125"/>
    </source>
</evidence>
<feature type="domain" description="HTH rpiR-type" evidence="4">
    <location>
        <begin position="1"/>
        <end position="77"/>
    </location>
</feature>
<dbReference type="InterPro" id="IPR046348">
    <property type="entry name" value="SIS_dom_sf"/>
</dbReference>